<dbReference type="InterPro" id="IPR051229">
    <property type="entry name" value="ALYREF_mRNA_export"/>
</dbReference>
<evidence type="ECO:0000313" key="6">
    <source>
        <dbReference type="Proteomes" id="UP000236544"/>
    </source>
</evidence>
<dbReference type="OrthoDB" id="346839at2759"/>
<evidence type="ECO:0000256" key="1">
    <source>
        <dbReference type="ARBA" id="ARBA00022884"/>
    </source>
</evidence>
<dbReference type="SMART" id="SM00360">
    <property type="entry name" value="RRM"/>
    <property type="match status" value="1"/>
</dbReference>
<accession>A0A0P1KSE5</accession>
<dbReference type="PANTHER" id="PTHR19965">
    <property type="entry name" value="RNA AND EXPORT FACTOR BINDING PROTEIN"/>
    <property type="match status" value="1"/>
</dbReference>
<dbReference type="InterPro" id="IPR012677">
    <property type="entry name" value="Nucleotide-bd_a/b_plait_sf"/>
</dbReference>
<dbReference type="EMBL" id="LN890563">
    <property type="protein sequence ID" value="CUS21839.1"/>
    <property type="molecule type" value="Genomic_DNA"/>
</dbReference>
<organism evidence="5 6">
    <name type="scientific">Lachancea quebecensis</name>
    <dbReference type="NCBI Taxonomy" id="1654605"/>
    <lineage>
        <taxon>Eukaryota</taxon>
        <taxon>Fungi</taxon>
        <taxon>Dikarya</taxon>
        <taxon>Ascomycota</taxon>
        <taxon>Saccharomycotina</taxon>
        <taxon>Saccharomycetes</taxon>
        <taxon>Saccharomycetales</taxon>
        <taxon>Saccharomycetaceae</taxon>
        <taxon>Lachancea</taxon>
    </lineage>
</organism>
<feature type="domain" description="RRM" evidence="4">
    <location>
        <begin position="67"/>
        <end position="145"/>
    </location>
</feature>
<keyword evidence="1 2" id="KW-0694">RNA-binding</keyword>
<gene>
    <name evidence="5" type="ORF">LAQU0_S04e01970g</name>
</gene>
<protein>
    <submittedName>
        <fullName evidence="5">LAQU0S04e01970g1_1</fullName>
    </submittedName>
</protein>
<dbReference type="Pfam" id="PF00076">
    <property type="entry name" value="RRM_1"/>
    <property type="match status" value="1"/>
</dbReference>
<evidence type="ECO:0000313" key="5">
    <source>
        <dbReference type="EMBL" id="CUS21839.1"/>
    </source>
</evidence>
<feature type="region of interest" description="Disordered" evidence="3">
    <location>
        <begin position="1"/>
        <end position="35"/>
    </location>
</feature>
<dbReference type="GO" id="GO:0003729">
    <property type="term" value="F:mRNA binding"/>
    <property type="evidence" value="ECO:0007669"/>
    <property type="project" value="TreeGrafter"/>
</dbReference>
<evidence type="ECO:0000256" key="3">
    <source>
        <dbReference type="SAM" id="MobiDB-lite"/>
    </source>
</evidence>
<dbReference type="Proteomes" id="UP000236544">
    <property type="component" value="Unassembled WGS sequence"/>
</dbReference>
<dbReference type="Gene3D" id="3.30.70.330">
    <property type="match status" value="1"/>
</dbReference>
<feature type="compositionally biased region" description="Basic residues" evidence="3">
    <location>
        <begin position="18"/>
        <end position="32"/>
    </location>
</feature>
<feature type="compositionally biased region" description="Basic and acidic residues" evidence="3">
    <location>
        <begin position="182"/>
        <end position="198"/>
    </location>
</feature>
<evidence type="ECO:0000256" key="2">
    <source>
        <dbReference type="PROSITE-ProRule" id="PRU00176"/>
    </source>
</evidence>
<sequence length="213" mass="23309">MSANLDKSLDEIIGSNKKPIRKTNKKAPKKVSKQIVGGGRRGASVAAVRQRAAPNKAASVLEGAYGTKVSVEGLPRDIKQDAVREFFATQVGGIARVLLSYNERGLSTGMATITFKSGEKAKEAVKKFNGAPIDGGRSKLRLSMIVDPTKKPLASRIQAVVERKPVPTRGPNKKVAAVKKQKREEKKKQPKPEKKSLEQLDQEMADYFEEKKE</sequence>
<dbReference type="PANTHER" id="PTHR19965:SF35">
    <property type="entry name" value="RNA ANNEALING PROTEIN YRA1"/>
    <property type="match status" value="1"/>
</dbReference>
<name>A0A0P1KSE5_9SACH</name>
<dbReference type="GO" id="GO:0005634">
    <property type="term" value="C:nucleus"/>
    <property type="evidence" value="ECO:0007669"/>
    <property type="project" value="TreeGrafter"/>
</dbReference>
<dbReference type="AlphaFoldDB" id="A0A0P1KSE5"/>
<proteinExistence type="predicted"/>
<dbReference type="InterPro" id="IPR035979">
    <property type="entry name" value="RBD_domain_sf"/>
</dbReference>
<dbReference type="InterPro" id="IPR000504">
    <property type="entry name" value="RRM_dom"/>
</dbReference>
<dbReference type="PROSITE" id="PS50102">
    <property type="entry name" value="RRM"/>
    <property type="match status" value="1"/>
</dbReference>
<keyword evidence="6" id="KW-1185">Reference proteome</keyword>
<evidence type="ECO:0000259" key="4">
    <source>
        <dbReference type="PROSITE" id="PS50102"/>
    </source>
</evidence>
<dbReference type="SUPFAM" id="SSF54928">
    <property type="entry name" value="RNA-binding domain, RBD"/>
    <property type="match status" value="1"/>
</dbReference>
<feature type="region of interest" description="Disordered" evidence="3">
    <location>
        <begin position="161"/>
        <end position="213"/>
    </location>
</feature>
<reference evidence="6" key="1">
    <citation type="submission" date="2015-10" db="EMBL/GenBank/DDBJ databases">
        <authorList>
            <person name="Devillers H."/>
        </authorList>
    </citation>
    <scope>NUCLEOTIDE SEQUENCE [LARGE SCALE GENOMIC DNA]</scope>
</reference>